<feature type="region of interest" description="Disordered" evidence="1">
    <location>
        <begin position="122"/>
        <end position="156"/>
    </location>
</feature>
<evidence type="ECO:0000313" key="3">
    <source>
        <dbReference type="Proteomes" id="UP001194468"/>
    </source>
</evidence>
<dbReference type="Proteomes" id="UP001194468">
    <property type="component" value="Unassembled WGS sequence"/>
</dbReference>
<gene>
    <name evidence="2" type="ORF">L210DRAFT_2327020</name>
</gene>
<keyword evidence="3" id="KW-1185">Reference proteome</keyword>
<accession>A0AAD4G665</accession>
<organism evidence="2 3">
    <name type="scientific">Boletus edulis BED1</name>
    <dbReference type="NCBI Taxonomy" id="1328754"/>
    <lineage>
        <taxon>Eukaryota</taxon>
        <taxon>Fungi</taxon>
        <taxon>Dikarya</taxon>
        <taxon>Basidiomycota</taxon>
        <taxon>Agaricomycotina</taxon>
        <taxon>Agaricomycetes</taxon>
        <taxon>Agaricomycetidae</taxon>
        <taxon>Boletales</taxon>
        <taxon>Boletineae</taxon>
        <taxon>Boletaceae</taxon>
        <taxon>Boletoideae</taxon>
        <taxon>Boletus</taxon>
    </lineage>
</organism>
<protein>
    <submittedName>
        <fullName evidence="2">Uncharacterized protein</fullName>
    </submittedName>
</protein>
<dbReference type="EMBL" id="WHUW01000179">
    <property type="protein sequence ID" value="KAF8419247.1"/>
    <property type="molecule type" value="Genomic_DNA"/>
</dbReference>
<name>A0AAD4G665_BOLED</name>
<feature type="compositionally biased region" description="Polar residues" evidence="1">
    <location>
        <begin position="122"/>
        <end position="147"/>
    </location>
</feature>
<proteinExistence type="predicted"/>
<reference evidence="2" key="2">
    <citation type="journal article" date="2020" name="Nat. Commun.">
        <title>Large-scale genome sequencing of mycorrhizal fungi provides insights into the early evolution of symbiotic traits.</title>
        <authorList>
            <person name="Miyauchi S."/>
            <person name="Kiss E."/>
            <person name="Kuo A."/>
            <person name="Drula E."/>
            <person name="Kohler A."/>
            <person name="Sanchez-Garcia M."/>
            <person name="Morin E."/>
            <person name="Andreopoulos B."/>
            <person name="Barry K.W."/>
            <person name="Bonito G."/>
            <person name="Buee M."/>
            <person name="Carver A."/>
            <person name="Chen C."/>
            <person name="Cichocki N."/>
            <person name="Clum A."/>
            <person name="Culley D."/>
            <person name="Crous P.W."/>
            <person name="Fauchery L."/>
            <person name="Girlanda M."/>
            <person name="Hayes R.D."/>
            <person name="Keri Z."/>
            <person name="LaButti K."/>
            <person name="Lipzen A."/>
            <person name="Lombard V."/>
            <person name="Magnuson J."/>
            <person name="Maillard F."/>
            <person name="Murat C."/>
            <person name="Nolan M."/>
            <person name="Ohm R.A."/>
            <person name="Pangilinan J."/>
            <person name="Pereira M.F."/>
            <person name="Perotto S."/>
            <person name="Peter M."/>
            <person name="Pfister S."/>
            <person name="Riley R."/>
            <person name="Sitrit Y."/>
            <person name="Stielow J.B."/>
            <person name="Szollosi G."/>
            <person name="Zifcakova L."/>
            <person name="Stursova M."/>
            <person name="Spatafora J.W."/>
            <person name="Tedersoo L."/>
            <person name="Vaario L.M."/>
            <person name="Yamada A."/>
            <person name="Yan M."/>
            <person name="Wang P."/>
            <person name="Xu J."/>
            <person name="Bruns T."/>
            <person name="Baldrian P."/>
            <person name="Vilgalys R."/>
            <person name="Dunand C."/>
            <person name="Henrissat B."/>
            <person name="Grigoriev I.V."/>
            <person name="Hibbett D."/>
            <person name="Nagy L.G."/>
            <person name="Martin F.M."/>
        </authorList>
    </citation>
    <scope>NUCLEOTIDE SEQUENCE</scope>
    <source>
        <strain evidence="2">BED1</strain>
    </source>
</reference>
<evidence type="ECO:0000256" key="1">
    <source>
        <dbReference type="SAM" id="MobiDB-lite"/>
    </source>
</evidence>
<reference evidence="2" key="1">
    <citation type="submission" date="2019-10" db="EMBL/GenBank/DDBJ databases">
        <authorList>
            <consortium name="DOE Joint Genome Institute"/>
            <person name="Kuo A."/>
            <person name="Miyauchi S."/>
            <person name="Kiss E."/>
            <person name="Drula E."/>
            <person name="Kohler A."/>
            <person name="Sanchez-Garcia M."/>
            <person name="Andreopoulos B."/>
            <person name="Barry K.W."/>
            <person name="Bonito G."/>
            <person name="Buee M."/>
            <person name="Carver A."/>
            <person name="Chen C."/>
            <person name="Cichocki N."/>
            <person name="Clum A."/>
            <person name="Culley D."/>
            <person name="Crous P.W."/>
            <person name="Fauchery L."/>
            <person name="Girlanda M."/>
            <person name="Hayes R."/>
            <person name="Keri Z."/>
            <person name="LaButti K."/>
            <person name="Lipzen A."/>
            <person name="Lombard V."/>
            <person name="Magnuson J."/>
            <person name="Maillard F."/>
            <person name="Morin E."/>
            <person name="Murat C."/>
            <person name="Nolan M."/>
            <person name="Ohm R."/>
            <person name="Pangilinan J."/>
            <person name="Pereira M."/>
            <person name="Perotto S."/>
            <person name="Peter M."/>
            <person name="Riley R."/>
            <person name="Sitrit Y."/>
            <person name="Stielow B."/>
            <person name="Szollosi G."/>
            <person name="Zifcakova L."/>
            <person name="Stursova M."/>
            <person name="Spatafora J.W."/>
            <person name="Tedersoo L."/>
            <person name="Vaario L.-M."/>
            <person name="Yamada A."/>
            <person name="Yan M."/>
            <person name="Wang P."/>
            <person name="Xu J."/>
            <person name="Bruns T."/>
            <person name="Baldrian P."/>
            <person name="Vilgalys R."/>
            <person name="Henrissat B."/>
            <person name="Grigoriev I.V."/>
            <person name="Hibbett D."/>
            <person name="Nagy L.G."/>
            <person name="Martin F.M."/>
        </authorList>
    </citation>
    <scope>NUCLEOTIDE SEQUENCE</scope>
    <source>
        <strain evidence="2">BED1</strain>
    </source>
</reference>
<feature type="region of interest" description="Disordered" evidence="1">
    <location>
        <begin position="38"/>
        <end position="60"/>
    </location>
</feature>
<sequence length="212" mass="23532">MLEQSRRLAGVPTFPSTVPHLVDWPLLVPLRPIRRVDGRGRSSHAKRARSNAGGCSESARRACPQHLRALPRRSVGRFRRTADGSRHQSVAFCICGRDDQGAGSNSGRRRALGGVRYRTPTLLRSRSNMRSALRSDNGSQTKSTSRRSAPASHRFHQRLLTSTYDGGGGDGSLLTPPLRRCDSHISIHHIEKPKKKIENYVKLIRGDHGVKH</sequence>
<comment type="caution">
    <text evidence="2">The sequence shown here is derived from an EMBL/GenBank/DDBJ whole genome shotgun (WGS) entry which is preliminary data.</text>
</comment>
<dbReference type="AlphaFoldDB" id="A0AAD4G665"/>
<evidence type="ECO:0000313" key="2">
    <source>
        <dbReference type="EMBL" id="KAF8419247.1"/>
    </source>
</evidence>